<evidence type="ECO:0000313" key="4">
    <source>
        <dbReference type="Proteomes" id="UP000244900"/>
    </source>
</evidence>
<proteinExistence type="predicted"/>
<dbReference type="AlphaFoldDB" id="A0A2S1T1K0"/>
<dbReference type="GO" id="GO:0017000">
    <property type="term" value="P:antibiotic biosynthetic process"/>
    <property type="evidence" value="ECO:0007669"/>
    <property type="project" value="UniProtKB-ARBA"/>
</dbReference>
<dbReference type="GO" id="GO:0008194">
    <property type="term" value="F:UDP-glycosyltransferase activity"/>
    <property type="evidence" value="ECO:0007669"/>
    <property type="project" value="InterPro"/>
</dbReference>
<dbReference type="KEGG" id="stir:DDW44_29570"/>
<feature type="compositionally biased region" description="Basic and acidic residues" evidence="2">
    <location>
        <begin position="452"/>
        <end position="461"/>
    </location>
</feature>
<dbReference type="EMBL" id="CP029188">
    <property type="protein sequence ID" value="AWI32491.1"/>
    <property type="molecule type" value="Genomic_DNA"/>
</dbReference>
<evidence type="ECO:0000256" key="2">
    <source>
        <dbReference type="SAM" id="MobiDB-lite"/>
    </source>
</evidence>
<dbReference type="CDD" id="cd03784">
    <property type="entry name" value="GT1_Gtf-like"/>
    <property type="match status" value="1"/>
</dbReference>
<dbReference type="InterPro" id="IPR050426">
    <property type="entry name" value="Glycosyltransferase_28"/>
</dbReference>
<keyword evidence="4" id="KW-1185">Reference proteome</keyword>
<feature type="region of interest" description="Disordered" evidence="2">
    <location>
        <begin position="266"/>
        <end position="295"/>
    </location>
</feature>
<dbReference type="Gene3D" id="3.40.50.2000">
    <property type="entry name" value="Glycogen Phosphorylase B"/>
    <property type="match status" value="2"/>
</dbReference>
<dbReference type="PANTHER" id="PTHR48050:SF13">
    <property type="entry name" value="STEROL 3-BETA-GLUCOSYLTRANSFERASE UGT80A2"/>
    <property type="match status" value="1"/>
</dbReference>
<organism evidence="3 4">
    <name type="scientific">Streptomyces tirandamycinicus</name>
    <dbReference type="NCBI Taxonomy" id="2174846"/>
    <lineage>
        <taxon>Bacteria</taxon>
        <taxon>Bacillati</taxon>
        <taxon>Actinomycetota</taxon>
        <taxon>Actinomycetes</taxon>
        <taxon>Kitasatosporales</taxon>
        <taxon>Streptomycetaceae</taxon>
        <taxon>Streptomyces</taxon>
    </lineage>
</organism>
<feature type="region of interest" description="Disordered" evidence="2">
    <location>
        <begin position="417"/>
        <end position="487"/>
    </location>
</feature>
<keyword evidence="1 3" id="KW-0808">Transferase</keyword>
<dbReference type="InterPro" id="IPR002213">
    <property type="entry name" value="UDP_glucos_trans"/>
</dbReference>
<accession>A0A2S1T1K0</accession>
<dbReference type="RefSeq" id="WP_108908400.1">
    <property type="nucleotide sequence ID" value="NZ_CP029188.1"/>
</dbReference>
<dbReference type="PANTHER" id="PTHR48050">
    <property type="entry name" value="STEROL 3-BETA-GLUCOSYLTRANSFERASE"/>
    <property type="match status" value="1"/>
</dbReference>
<feature type="compositionally biased region" description="Acidic residues" evidence="2">
    <location>
        <begin position="422"/>
        <end position="440"/>
    </location>
</feature>
<evidence type="ECO:0000256" key="1">
    <source>
        <dbReference type="ARBA" id="ARBA00022679"/>
    </source>
</evidence>
<dbReference type="OrthoDB" id="764352at2"/>
<evidence type="ECO:0000313" key="3">
    <source>
        <dbReference type="EMBL" id="AWI32491.1"/>
    </source>
</evidence>
<feature type="compositionally biased region" description="Gly residues" evidence="2">
    <location>
        <begin position="279"/>
        <end position="295"/>
    </location>
</feature>
<dbReference type="SUPFAM" id="SSF53756">
    <property type="entry name" value="UDP-Glycosyltransferase/glycogen phosphorylase"/>
    <property type="match status" value="1"/>
</dbReference>
<reference evidence="3 4" key="1">
    <citation type="submission" date="2018-05" db="EMBL/GenBank/DDBJ databases">
        <title>Complete genome sequence of sponge-derived Streptomyces sp. HNM0039.</title>
        <authorList>
            <person name="Huang X."/>
            <person name="Zhou S."/>
        </authorList>
    </citation>
    <scope>NUCLEOTIDE SEQUENCE [LARGE SCALE GENOMIC DNA]</scope>
    <source>
        <strain evidence="3 4">HNM0039</strain>
    </source>
</reference>
<name>A0A2S1T1K0_9ACTN</name>
<protein>
    <submittedName>
        <fullName evidence="3">Glycosyl transferase</fullName>
    </submittedName>
</protein>
<sequence>MSRFLFVVPPLVGHVNPLVGVAAELASRGHPVAWAGVPELVCRLAGPDAHVFPSPVSWAEADRPVRPADIRGPEALRFLWERFLVPLADAMADGVREAVLAFRPDVVVADQQAPAGALVAERLGVPWATSATTPAEFTDALAAMPKAAAWIDALLRDLRQRIGDPEGTADPRFSPRLVLAFTAPELAGPPARGGDAIRWVGPSLTARPSPADFPWEWLDPGRATVLVTLGTANTGAGERFLTACAEALRARADRLQAVVVDPQGALGARPGAGPNGAFPGTGTGTERGTGTGTGGVRVDGDLLALPEVPQLALLRRVDAVVCHAGHNTVVEALWHGVPLVVAPIRDDQPVVAAQVCDAGAGVRVRFGRATAARIGDAVDAVLYGPGHRAAARAVGSALRAAGGAAAAADHLERMPEVPGDHEDVEASEDSEACEVYEDAEEHGGPGKPGKPGKPEQHEEPGKPGNRRNPGKPGKPGKPGTAEDREAG</sequence>
<dbReference type="Proteomes" id="UP000244900">
    <property type="component" value="Chromosome"/>
</dbReference>
<dbReference type="Pfam" id="PF00201">
    <property type="entry name" value="UDPGT"/>
    <property type="match status" value="1"/>
</dbReference>
<gene>
    <name evidence="3" type="ORF">DDW44_29570</name>
</gene>